<dbReference type="EMBL" id="CAEKDK010000005">
    <property type="protein sequence ID" value="CAB4278905.1"/>
    <property type="molecule type" value="Genomic_DNA"/>
</dbReference>
<evidence type="ECO:0000313" key="4">
    <source>
        <dbReference type="Proteomes" id="UP000507222"/>
    </source>
</evidence>
<reference evidence="3 4" key="2">
    <citation type="submission" date="2020-05" db="EMBL/GenBank/DDBJ databases">
        <authorList>
            <person name="Campoy J."/>
            <person name="Schneeberger K."/>
            <person name="Spophaly S."/>
        </authorList>
    </citation>
    <scope>NUCLEOTIDE SEQUENCE [LARGE SCALE GENOMIC DNA]</scope>
    <source>
        <strain evidence="3">PruArmRojPasFocal</strain>
    </source>
</reference>
<accession>A0A6J5X671</accession>
<protein>
    <submittedName>
        <fullName evidence="3">Uncharacterized protein</fullName>
    </submittedName>
</protein>
<dbReference type="EMBL" id="CAEKKB010000005">
    <property type="protein sequence ID" value="CAB4309350.1"/>
    <property type="molecule type" value="Genomic_DNA"/>
</dbReference>
<evidence type="ECO:0000313" key="3">
    <source>
        <dbReference type="EMBL" id="CAB4309350.1"/>
    </source>
</evidence>
<evidence type="ECO:0000313" key="5">
    <source>
        <dbReference type="Proteomes" id="UP000507245"/>
    </source>
</evidence>
<keyword evidence="1" id="KW-1133">Transmembrane helix</keyword>
<evidence type="ECO:0000256" key="1">
    <source>
        <dbReference type="SAM" id="Phobius"/>
    </source>
</evidence>
<keyword evidence="5" id="KW-1185">Reference proteome</keyword>
<dbReference type="Proteomes" id="UP000507245">
    <property type="component" value="Unassembled WGS sequence"/>
</dbReference>
<organism evidence="3 5">
    <name type="scientific">Prunus armeniaca</name>
    <name type="common">Apricot</name>
    <name type="synonym">Armeniaca vulgaris</name>
    <dbReference type="NCBI Taxonomy" id="36596"/>
    <lineage>
        <taxon>Eukaryota</taxon>
        <taxon>Viridiplantae</taxon>
        <taxon>Streptophyta</taxon>
        <taxon>Embryophyta</taxon>
        <taxon>Tracheophyta</taxon>
        <taxon>Spermatophyta</taxon>
        <taxon>Magnoliopsida</taxon>
        <taxon>eudicotyledons</taxon>
        <taxon>Gunneridae</taxon>
        <taxon>Pentapetalae</taxon>
        <taxon>rosids</taxon>
        <taxon>fabids</taxon>
        <taxon>Rosales</taxon>
        <taxon>Rosaceae</taxon>
        <taxon>Amygdaloideae</taxon>
        <taxon>Amygdaleae</taxon>
        <taxon>Prunus</taxon>
    </lineage>
</organism>
<name>A0A6J5X671_PRUAR</name>
<feature type="transmembrane region" description="Helical" evidence="1">
    <location>
        <begin position="20"/>
        <end position="38"/>
    </location>
</feature>
<proteinExistence type="predicted"/>
<gene>
    <name evidence="2" type="ORF">CURHAP_LOCUS30787</name>
    <name evidence="3" type="ORF">ORAREDHAP_LOCUS30426</name>
</gene>
<evidence type="ECO:0000313" key="2">
    <source>
        <dbReference type="EMBL" id="CAB4278905.1"/>
    </source>
</evidence>
<keyword evidence="1" id="KW-0812">Transmembrane</keyword>
<reference evidence="5" key="1">
    <citation type="journal article" date="2020" name="Genome Biol.">
        <title>Gamete binning: chromosome-level and haplotype-resolved genome assembly enabled by high-throughput single-cell sequencing of gamete genomes.</title>
        <authorList>
            <person name="Campoy J.A."/>
            <person name="Sun H."/>
            <person name="Goel M."/>
            <person name="Jiao W.-B."/>
            <person name="Folz-Donahue K."/>
            <person name="Wang N."/>
            <person name="Rubio M."/>
            <person name="Liu C."/>
            <person name="Kukat C."/>
            <person name="Ruiz D."/>
            <person name="Huettel B."/>
            <person name="Schneeberger K."/>
        </authorList>
    </citation>
    <scope>NUCLEOTIDE SEQUENCE [LARGE SCALE GENOMIC DNA]</scope>
    <source>
        <strain evidence="5">cv. Rojo Pasion</strain>
    </source>
</reference>
<keyword evidence="1" id="KW-0472">Membrane</keyword>
<dbReference type="Proteomes" id="UP000507222">
    <property type="component" value="Unassembled WGS sequence"/>
</dbReference>
<dbReference type="AlphaFoldDB" id="A0A6J5X671"/>
<sequence length="72" mass="7616">MKGAKIIEGGERGALSWVEGMVVVVLCVSIPLCLTKIYQETQLPKISISVLGSDKIQLGRVRGGDLGGWFGG</sequence>